<dbReference type="GO" id="GO:0008409">
    <property type="term" value="F:5'-3' exonuclease activity"/>
    <property type="evidence" value="ECO:0007669"/>
    <property type="project" value="InterPro"/>
</dbReference>
<reference evidence="10" key="1">
    <citation type="submission" date="2010-05" db="EMBL/GenBank/DDBJ databases">
        <title>The complete genome of Truepera radiovictris DSM 17093.</title>
        <authorList>
            <consortium name="US DOE Joint Genome Institute (JGI-PGF)"/>
            <person name="Lucas S."/>
            <person name="Copeland A."/>
            <person name="Lapidus A."/>
            <person name="Glavina del Rio T."/>
            <person name="Dalin E."/>
            <person name="Tice H."/>
            <person name="Bruce D."/>
            <person name="Goodwin L."/>
            <person name="Pitluck S."/>
            <person name="Kyrpides N."/>
            <person name="Mavromatis K."/>
            <person name="Ovchinnikova G."/>
            <person name="Munk A.C."/>
            <person name="Detter J.C."/>
            <person name="Han C."/>
            <person name="Tapia R."/>
            <person name="Land M."/>
            <person name="Hauser L."/>
            <person name="Markowitz V."/>
            <person name="Cheng J.-F."/>
            <person name="Hugenholtz P."/>
            <person name="Woyke T."/>
            <person name="Wu D."/>
            <person name="Tindall B."/>
            <person name="Pomrenke H.G."/>
            <person name="Brambilla E."/>
            <person name="Klenk H.-P."/>
            <person name="Eisen J.A."/>
        </authorList>
    </citation>
    <scope>NUCLEOTIDE SEQUENCE [LARGE SCALE GENOMIC DNA]</scope>
    <source>
        <strain evidence="10">DSM 17093 / CIP 108686 / LMG 22925 / RQ-24</strain>
    </source>
</reference>
<dbReference type="GO" id="GO:0006281">
    <property type="term" value="P:DNA repair"/>
    <property type="evidence" value="ECO:0007669"/>
    <property type="project" value="InterPro"/>
</dbReference>
<keyword evidence="4" id="KW-0378">Hydrolase</keyword>
<gene>
    <name evidence="9" type="ordered locus">Trad_0474</name>
</gene>
<keyword evidence="5 9" id="KW-0269">Exonuclease</keyword>
<evidence type="ECO:0000259" key="6">
    <source>
        <dbReference type="Pfam" id="PF01368"/>
    </source>
</evidence>
<evidence type="ECO:0000256" key="1">
    <source>
        <dbReference type="ARBA" id="ARBA00005915"/>
    </source>
</evidence>
<dbReference type="GO" id="GO:0006310">
    <property type="term" value="P:DNA recombination"/>
    <property type="evidence" value="ECO:0007669"/>
    <property type="project" value="InterPro"/>
</dbReference>
<dbReference type="STRING" id="649638.Trad_0474"/>
<evidence type="ECO:0000256" key="3">
    <source>
        <dbReference type="ARBA" id="ARBA00022722"/>
    </source>
</evidence>
<dbReference type="HOGENOM" id="CLU_009736_5_2_0"/>
<dbReference type="Pfam" id="PF17768">
    <property type="entry name" value="RecJ_OB"/>
    <property type="match status" value="1"/>
</dbReference>
<dbReference type="Pfam" id="PF02272">
    <property type="entry name" value="DHHA1"/>
    <property type="match status" value="1"/>
</dbReference>
<feature type="domain" description="DHHA1" evidence="7">
    <location>
        <begin position="346"/>
        <end position="433"/>
    </location>
</feature>
<feature type="domain" description="RecJ OB" evidence="8">
    <location>
        <begin position="446"/>
        <end position="546"/>
    </location>
</feature>
<dbReference type="eggNOG" id="COG0608">
    <property type="taxonomic scope" value="Bacteria"/>
</dbReference>
<dbReference type="GO" id="GO:0003676">
    <property type="term" value="F:nucleic acid binding"/>
    <property type="evidence" value="ECO:0007669"/>
    <property type="project" value="InterPro"/>
</dbReference>
<dbReference type="AlphaFoldDB" id="D7CS79"/>
<dbReference type="InterPro" id="IPR004610">
    <property type="entry name" value="RecJ"/>
</dbReference>
<dbReference type="InterPro" id="IPR001667">
    <property type="entry name" value="DDH_dom"/>
</dbReference>
<dbReference type="InterPro" id="IPR038763">
    <property type="entry name" value="DHH_sf"/>
</dbReference>
<proteinExistence type="inferred from homology"/>
<protein>
    <recommendedName>
        <fullName evidence="2">Single-stranded-DNA-specific exonuclease RecJ</fullName>
    </recommendedName>
</protein>
<dbReference type="NCBIfam" id="TIGR00644">
    <property type="entry name" value="recJ"/>
    <property type="match status" value="1"/>
</dbReference>
<dbReference type="PANTHER" id="PTHR30255:SF2">
    <property type="entry name" value="SINGLE-STRANDED-DNA-SPECIFIC EXONUCLEASE RECJ"/>
    <property type="match status" value="1"/>
</dbReference>
<feature type="domain" description="DDH" evidence="6">
    <location>
        <begin position="83"/>
        <end position="230"/>
    </location>
</feature>
<evidence type="ECO:0000313" key="9">
    <source>
        <dbReference type="EMBL" id="ADI13611.1"/>
    </source>
</evidence>
<evidence type="ECO:0000256" key="2">
    <source>
        <dbReference type="ARBA" id="ARBA00019841"/>
    </source>
</evidence>
<dbReference type="SUPFAM" id="SSF64182">
    <property type="entry name" value="DHH phosphoesterases"/>
    <property type="match status" value="1"/>
</dbReference>
<dbReference type="InterPro" id="IPR041122">
    <property type="entry name" value="RecJ_OB"/>
</dbReference>
<evidence type="ECO:0000256" key="5">
    <source>
        <dbReference type="ARBA" id="ARBA00022839"/>
    </source>
</evidence>
<accession>D7CS79</accession>
<reference evidence="9 10" key="2">
    <citation type="journal article" date="2011" name="Stand. Genomic Sci.">
        <title>Complete genome sequence of Truepera radiovictrix type strain (RQ-24).</title>
        <authorList>
            <person name="Ivanova N."/>
            <person name="Rohde C."/>
            <person name="Munk C."/>
            <person name="Nolan M."/>
            <person name="Lucas S."/>
            <person name="Del Rio T.G."/>
            <person name="Tice H."/>
            <person name="Deshpande S."/>
            <person name="Cheng J.F."/>
            <person name="Tapia R."/>
            <person name="Han C."/>
            <person name="Goodwin L."/>
            <person name="Pitluck S."/>
            <person name="Liolios K."/>
            <person name="Mavromatis K."/>
            <person name="Mikhailova N."/>
            <person name="Pati A."/>
            <person name="Chen A."/>
            <person name="Palaniappan K."/>
            <person name="Land M."/>
            <person name="Hauser L."/>
            <person name="Chang Y.J."/>
            <person name="Jeffries C.D."/>
            <person name="Brambilla E."/>
            <person name="Rohde M."/>
            <person name="Goker M."/>
            <person name="Tindall B.J."/>
            <person name="Woyke T."/>
            <person name="Bristow J."/>
            <person name="Eisen J.A."/>
            <person name="Markowitz V."/>
            <person name="Hugenholtz P."/>
            <person name="Kyrpides N.C."/>
            <person name="Klenk H.P."/>
            <person name="Lapidus A."/>
        </authorList>
    </citation>
    <scope>NUCLEOTIDE SEQUENCE [LARGE SCALE GENOMIC DNA]</scope>
    <source>
        <strain evidence="10">DSM 17093 / CIP 108686 / LMG 22925 / RQ-24</strain>
    </source>
</reference>
<dbReference type="EMBL" id="CP002049">
    <property type="protein sequence ID" value="ADI13611.1"/>
    <property type="molecule type" value="Genomic_DNA"/>
</dbReference>
<keyword evidence="3" id="KW-0540">Nuclease</keyword>
<evidence type="ECO:0000259" key="7">
    <source>
        <dbReference type="Pfam" id="PF02272"/>
    </source>
</evidence>
<sequence>MRPSAPPHPTAPAARWAVRPSAPPAEVARLVRAFSLPPLVASVLWARGLRSPEALQPPFERTRIPALATAAERLAEALARGKRILIHGDYDADGISGTAVLTLGLRALGGRVTPFIPNRLRDGYGVHPARVAEHAAGADLFITVDCGISNRAEVAALQAAGVEVIVTDHHHPGQVLPDCLTVHPSLSPYAKKGLPELTGAGVAYHLLWALHEHLGLEAPVEYSDLATIGTVADVAPLMGENRALVTAGLAQLARSRWPGLRAMMARTLSHGRAPSAREVAFVLAPRLNAAGRLGEADLGLELLTTASERRALELASYLDARNADRRKVQDAMLGEALKLVDPEAPALVLERPSWHPGVMGIVASKLLERFYKPVFIIAQGKGSVRSTPGISAVGGLEYARDLLERFGGHSQAAGFAIREGCVEAFRERVYDYARQHPTPRPELVADTLLAPDEIDTDLYRALCTLEPYGEGHPAPRFALCAPLEGVGCMGEGGKHLNLRVGGVRGVAWDRGADAPALRAAGVINAAVTLRENTWQGKTQLELLADDVRPAAPLELSTPSAVRRPLYRGPPPEGVDARWVREVPLSADLLQLTAPLAALVRRGEPLSFDLPEAELGRLAALPLPPTLSEVRRAFVCLRRGTPLPADTPKAQLCRRILEELELVGPSGHALRGQKRDPYSSESFVKGLLERYKLQGFLKAYRALSDVAFAETVWTLFGPSEAGPKRT</sequence>
<dbReference type="InterPro" id="IPR003156">
    <property type="entry name" value="DHHA1_dom"/>
</dbReference>
<evidence type="ECO:0000259" key="8">
    <source>
        <dbReference type="Pfam" id="PF17768"/>
    </source>
</evidence>
<comment type="similarity">
    <text evidence="1">Belongs to the RecJ family.</text>
</comment>
<organism evidence="9 10">
    <name type="scientific">Truepera radiovictrix (strain DSM 17093 / CIP 108686 / LMG 22925 / RQ-24)</name>
    <dbReference type="NCBI Taxonomy" id="649638"/>
    <lineage>
        <taxon>Bacteria</taxon>
        <taxon>Thermotogati</taxon>
        <taxon>Deinococcota</taxon>
        <taxon>Deinococci</taxon>
        <taxon>Trueperales</taxon>
        <taxon>Trueperaceae</taxon>
        <taxon>Truepera</taxon>
    </lineage>
</organism>
<dbReference type="KEGG" id="tra:Trad_0474"/>
<dbReference type="InterPro" id="IPR051673">
    <property type="entry name" value="SSDNA_exonuclease_RecJ"/>
</dbReference>
<keyword evidence="10" id="KW-1185">Reference proteome</keyword>
<dbReference type="PANTHER" id="PTHR30255">
    <property type="entry name" value="SINGLE-STRANDED-DNA-SPECIFIC EXONUCLEASE RECJ"/>
    <property type="match status" value="1"/>
</dbReference>
<evidence type="ECO:0000256" key="4">
    <source>
        <dbReference type="ARBA" id="ARBA00022801"/>
    </source>
</evidence>
<dbReference type="Gene3D" id="3.10.310.30">
    <property type="match status" value="1"/>
</dbReference>
<name>D7CS79_TRURR</name>
<dbReference type="RefSeq" id="WP_013176991.1">
    <property type="nucleotide sequence ID" value="NC_014221.1"/>
</dbReference>
<dbReference type="Proteomes" id="UP000000379">
    <property type="component" value="Chromosome"/>
</dbReference>
<dbReference type="Gene3D" id="3.90.1640.30">
    <property type="match status" value="1"/>
</dbReference>
<dbReference type="Pfam" id="PF01368">
    <property type="entry name" value="DHH"/>
    <property type="match status" value="1"/>
</dbReference>
<evidence type="ECO:0000313" key="10">
    <source>
        <dbReference type="Proteomes" id="UP000000379"/>
    </source>
</evidence>